<dbReference type="EMBL" id="QQTP01000034">
    <property type="protein sequence ID" value="RDJ19645.1"/>
    <property type="molecule type" value="Genomic_DNA"/>
</dbReference>
<dbReference type="GO" id="GO:0016740">
    <property type="term" value="F:transferase activity"/>
    <property type="evidence" value="ECO:0007669"/>
    <property type="project" value="UniProtKB-KW"/>
</dbReference>
<dbReference type="PANTHER" id="PTHR12526:SF572">
    <property type="entry name" value="BLL5144 PROTEIN"/>
    <property type="match status" value="1"/>
</dbReference>
<feature type="domain" description="Glycosyl transferase family 1" evidence="1">
    <location>
        <begin position="185"/>
        <end position="279"/>
    </location>
</feature>
<dbReference type="Proteomes" id="UP000255207">
    <property type="component" value="Unassembled WGS sequence"/>
</dbReference>
<evidence type="ECO:0000313" key="3">
    <source>
        <dbReference type="Proteomes" id="UP000255207"/>
    </source>
</evidence>
<evidence type="ECO:0000313" key="2">
    <source>
        <dbReference type="EMBL" id="RDJ19645.1"/>
    </source>
</evidence>
<protein>
    <submittedName>
        <fullName evidence="2">Glycosyltransferase</fullName>
    </submittedName>
</protein>
<dbReference type="Gene3D" id="3.40.50.2000">
    <property type="entry name" value="Glycogen Phosphorylase B"/>
    <property type="match status" value="2"/>
</dbReference>
<dbReference type="OrthoDB" id="7988204at2"/>
<name>A0A370KXC4_9HYPH</name>
<organism evidence="2 3">
    <name type="scientific">Bosea caraganae</name>
    <dbReference type="NCBI Taxonomy" id="2763117"/>
    <lineage>
        <taxon>Bacteria</taxon>
        <taxon>Pseudomonadati</taxon>
        <taxon>Pseudomonadota</taxon>
        <taxon>Alphaproteobacteria</taxon>
        <taxon>Hyphomicrobiales</taxon>
        <taxon>Boseaceae</taxon>
        <taxon>Bosea</taxon>
    </lineage>
</organism>
<keyword evidence="2" id="KW-0808">Transferase</keyword>
<proteinExistence type="predicted"/>
<gene>
    <name evidence="2" type="ORF">DWE98_28725</name>
</gene>
<dbReference type="RefSeq" id="WP_114832847.1">
    <property type="nucleotide sequence ID" value="NZ_QQTO01000020.1"/>
</dbReference>
<keyword evidence="3" id="KW-1185">Reference proteome</keyword>
<reference evidence="3" key="1">
    <citation type="submission" date="2018-07" db="EMBL/GenBank/DDBJ databases">
        <authorList>
            <person name="Safronova V.I."/>
            <person name="Chirak E.R."/>
            <person name="Sazanova A.L."/>
        </authorList>
    </citation>
    <scope>NUCLEOTIDE SEQUENCE [LARGE SCALE GENOMIC DNA]</scope>
    <source>
        <strain evidence="3">RCAM04685</strain>
    </source>
</reference>
<dbReference type="Pfam" id="PF00534">
    <property type="entry name" value="Glycos_transf_1"/>
    <property type="match status" value="1"/>
</dbReference>
<comment type="caution">
    <text evidence="2">The sequence shown here is derived from an EMBL/GenBank/DDBJ whole genome shotgun (WGS) entry which is preliminary data.</text>
</comment>
<dbReference type="InterPro" id="IPR001296">
    <property type="entry name" value="Glyco_trans_1"/>
</dbReference>
<dbReference type="CDD" id="cd03801">
    <property type="entry name" value="GT4_PimA-like"/>
    <property type="match status" value="1"/>
</dbReference>
<dbReference type="AlphaFoldDB" id="A0A370KXC4"/>
<evidence type="ECO:0000259" key="1">
    <source>
        <dbReference type="Pfam" id="PF00534"/>
    </source>
</evidence>
<accession>A0A370KXC4</accession>
<dbReference type="PANTHER" id="PTHR12526">
    <property type="entry name" value="GLYCOSYLTRANSFERASE"/>
    <property type="match status" value="1"/>
</dbReference>
<dbReference type="SUPFAM" id="SSF53756">
    <property type="entry name" value="UDP-Glycosyltransferase/glycogen phosphorylase"/>
    <property type="match status" value="1"/>
</dbReference>
<sequence>MPSPQPSPPPSVVIFGSARPVTCAVMDYSRRLCDAINAQRPGFIAMRMIEPNQPAGFVRAIAEVLRRDQVAHFQLPVEGWGNAILPGSALLAARLLSRKGRIAVTLHEWASLNRLRYLSMIPDVLATDGFIFVSPQQRESFLRTSLVSDRKKQAAPVIPIGPNIMPARIDPERVAEERVKTRGSGATEAEIVIGYFGVLYASKRPDMLLRVIRALHERGTRARLLICGDFLWDKPKDREAFFALARELGVIDWLDFRGRIDDEGELMAALSAADVFLLPFTDGISTRRGSFQAISQLAVPLVSTRPERPDEFDLSPSLKAKIDNPATVLCPIDATPDAFAEAILRANAHKAEAIGIDLAKSWDDAATAHLAFYDRLMAANRKA</sequence>